<dbReference type="PANTHER" id="PTHR38731">
    <property type="entry name" value="LIPL45-RELATED LIPOPROTEIN-RELATED"/>
    <property type="match status" value="1"/>
</dbReference>
<proteinExistence type="predicted"/>
<evidence type="ECO:0000256" key="1">
    <source>
        <dbReference type="SAM" id="SignalP"/>
    </source>
</evidence>
<dbReference type="Proteomes" id="UP000014540">
    <property type="component" value="Unassembled WGS sequence"/>
</dbReference>
<gene>
    <name evidence="3" type="ORF">LEP1GSC058_1957</name>
</gene>
<dbReference type="OrthoDB" id="369729at2"/>
<reference evidence="3" key="1">
    <citation type="submission" date="2013-04" db="EMBL/GenBank/DDBJ databases">
        <authorList>
            <person name="Harkins D.M."/>
            <person name="Durkin A.S."/>
            <person name="Selengut J.D."/>
            <person name="Sanka R."/>
            <person name="DePew J."/>
            <person name="Purushe J."/>
            <person name="Ahmed A."/>
            <person name="van der Linden H."/>
            <person name="Goris M.G.A."/>
            <person name="Hartskeerl R.A."/>
            <person name="Vinetz J.M."/>
            <person name="Sutton G.G."/>
            <person name="Nelson W.C."/>
            <person name="Fouts D.E."/>
        </authorList>
    </citation>
    <scope>NUCLEOTIDE SEQUENCE [LARGE SCALE GENOMIC DNA]</scope>
    <source>
        <strain evidence="3">BUT 6</strain>
    </source>
</reference>
<dbReference type="EMBL" id="AKWZ02000003">
    <property type="protein sequence ID" value="EPG75394.1"/>
    <property type="molecule type" value="Genomic_DNA"/>
</dbReference>
<dbReference type="Pfam" id="PF04773">
    <property type="entry name" value="FecR"/>
    <property type="match status" value="1"/>
</dbReference>
<comment type="caution">
    <text evidence="3">The sequence shown here is derived from an EMBL/GenBank/DDBJ whole genome shotgun (WGS) entry which is preliminary data.</text>
</comment>
<dbReference type="PANTHER" id="PTHR38731:SF1">
    <property type="entry name" value="FECR PROTEIN DOMAIN-CONTAINING PROTEIN"/>
    <property type="match status" value="1"/>
</dbReference>
<feature type="signal peptide" evidence="1">
    <location>
        <begin position="1"/>
        <end position="19"/>
    </location>
</feature>
<dbReference type="PROSITE" id="PS51257">
    <property type="entry name" value="PROKAR_LIPOPROTEIN"/>
    <property type="match status" value="1"/>
</dbReference>
<dbReference type="InterPro" id="IPR006860">
    <property type="entry name" value="FecR"/>
</dbReference>
<evidence type="ECO:0000313" key="4">
    <source>
        <dbReference type="Proteomes" id="UP000014540"/>
    </source>
</evidence>
<name>S3V431_9LEPT</name>
<keyword evidence="4" id="KW-1185">Reference proteome</keyword>
<protein>
    <submittedName>
        <fullName evidence="3">Sigma factor regulatory protein, FecR/PupR family</fullName>
    </submittedName>
</protein>
<organism evidence="3 4">
    <name type="scientific">Leptospira fainei serovar Hurstbridge str. BUT 6</name>
    <dbReference type="NCBI Taxonomy" id="1193011"/>
    <lineage>
        <taxon>Bacteria</taxon>
        <taxon>Pseudomonadati</taxon>
        <taxon>Spirochaetota</taxon>
        <taxon>Spirochaetia</taxon>
        <taxon>Leptospirales</taxon>
        <taxon>Leptospiraceae</taxon>
        <taxon>Leptospira</taxon>
    </lineage>
</organism>
<dbReference type="STRING" id="1193011.LEP1GSC058_1957"/>
<accession>S3V431</accession>
<dbReference type="AlphaFoldDB" id="S3V431"/>
<feature type="chain" id="PRO_5004524369" evidence="1">
    <location>
        <begin position="20"/>
        <end position="232"/>
    </location>
</feature>
<feature type="domain" description="FecR protein" evidence="2">
    <location>
        <begin position="61"/>
        <end position="154"/>
    </location>
</feature>
<evidence type="ECO:0000313" key="3">
    <source>
        <dbReference type="EMBL" id="EPG75394.1"/>
    </source>
</evidence>
<sequence length="232" mass="25366">MKKILAITILLCMSFLASACGKSKIGGTKGVINFLSGSVTIQRGGQTIKPVVTQEIKAGDILTTGDKSVVMIVFGENSSVLEIQSNSRFNFNDIDSEKVFFQEKGSSWISTDKLLKGEGVTLQTPTVTAGVRGTKFYTGIHEDMTFICHCEGKVESENKQSHSKKINDGDYLSVTKGAKTIYITPEELQKLNMPYGHNHSELENSPVGHQSTMSPEDVQKMIELVKKKLASN</sequence>
<evidence type="ECO:0000259" key="2">
    <source>
        <dbReference type="Pfam" id="PF04773"/>
    </source>
</evidence>
<keyword evidence="1" id="KW-0732">Signal</keyword>